<evidence type="ECO:0000256" key="3">
    <source>
        <dbReference type="ARBA" id="ARBA00022553"/>
    </source>
</evidence>
<dbReference type="Gene3D" id="1.10.10.60">
    <property type="entry name" value="Homeodomain-like"/>
    <property type="match status" value="2"/>
</dbReference>
<evidence type="ECO:0000256" key="1">
    <source>
        <dbReference type="ARBA" id="ARBA00004496"/>
    </source>
</evidence>
<dbReference type="InterPro" id="IPR011006">
    <property type="entry name" value="CheY-like_superfamily"/>
</dbReference>
<organism evidence="11 12">
    <name type="scientific">Cohnella hongkongensis</name>
    <dbReference type="NCBI Taxonomy" id="178337"/>
    <lineage>
        <taxon>Bacteria</taxon>
        <taxon>Bacillati</taxon>
        <taxon>Bacillota</taxon>
        <taxon>Bacilli</taxon>
        <taxon>Bacillales</taxon>
        <taxon>Paenibacillaceae</taxon>
        <taxon>Cohnella</taxon>
    </lineage>
</organism>
<dbReference type="SUPFAM" id="SSF46689">
    <property type="entry name" value="Homeodomain-like"/>
    <property type="match status" value="2"/>
</dbReference>
<evidence type="ECO:0000259" key="10">
    <source>
        <dbReference type="PROSITE" id="PS50110"/>
    </source>
</evidence>
<sequence length="519" mass="57574">MYNVMVVDDSAEIRTGLRLKLDWREYGFEVSSEAANGAEALSLLADRRVPIVITDIRMPVMDGLELLQQCALRFPETKTVVLSGYDDFPLVQTAIRKGAKDYLLKPVVKTELASTLLKLKRELDDERERLLARIVREEPLPAEAAAMMAAYGMPEWSQENRPVVFATSELRIPPGRLSGSGAYGASFKEAYRLLAREVVSQWEGRIVAFADVNLPDRVHYIASSAASPEEEGESLLSRFAADLKEKVVRFLRLEVVVGIGHPVLGPAEWKAGLEASLLALSRSRPERVSQTVFEGTGGKEEGPSPALLKQFVLAIGQADEGGALRALEAISEAGEQASVQAFSLFLIQLCLALDETVREHGLKELDLQRMLWPYINSAWGCEALDRIVGNIRDVSLQAIASLKRHRGRGGAEETIEAIRGYMHGHYAEELSLSAIAERYHYNVAYLSDLFRKLTGCTFSDYLLRIRMEHASRLLRESELKIASVAELTGFSSPAYFSNVFKSYYGAGPNEYRKRAADPS</sequence>
<evidence type="ECO:0000256" key="6">
    <source>
        <dbReference type="ARBA" id="ARBA00023125"/>
    </source>
</evidence>
<dbReference type="CDD" id="cd17536">
    <property type="entry name" value="REC_YesN-like"/>
    <property type="match status" value="1"/>
</dbReference>
<feature type="domain" description="Response regulatory" evidence="10">
    <location>
        <begin position="3"/>
        <end position="120"/>
    </location>
</feature>
<dbReference type="RefSeq" id="WP_378100896.1">
    <property type="nucleotide sequence ID" value="NZ_JBHSEP010000023.1"/>
</dbReference>
<evidence type="ECO:0000256" key="2">
    <source>
        <dbReference type="ARBA" id="ARBA00022490"/>
    </source>
</evidence>
<dbReference type="Proteomes" id="UP001596028">
    <property type="component" value="Unassembled WGS sequence"/>
</dbReference>
<name>A0ABV9FK80_9BACL</name>
<evidence type="ECO:0000259" key="9">
    <source>
        <dbReference type="PROSITE" id="PS01124"/>
    </source>
</evidence>
<comment type="caution">
    <text evidence="11">The sequence shown here is derived from an EMBL/GenBank/DDBJ whole genome shotgun (WGS) entry which is preliminary data.</text>
</comment>
<keyword evidence="4" id="KW-0902">Two-component regulatory system</keyword>
<proteinExistence type="predicted"/>
<protein>
    <submittedName>
        <fullName evidence="11">Response regulator</fullName>
    </submittedName>
</protein>
<keyword evidence="3 8" id="KW-0597">Phosphoprotein</keyword>
<feature type="domain" description="HTH araC/xylS-type" evidence="9">
    <location>
        <begin position="416"/>
        <end position="514"/>
    </location>
</feature>
<dbReference type="InterPro" id="IPR001789">
    <property type="entry name" value="Sig_transdc_resp-reg_receiver"/>
</dbReference>
<dbReference type="Gene3D" id="3.40.50.2300">
    <property type="match status" value="1"/>
</dbReference>
<dbReference type="SMART" id="SM00448">
    <property type="entry name" value="REC"/>
    <property type="match status" value="1"/>
</dbReference>
<feature type="modified residue" description="4-aspartylphosphate" evidence="8">
    <location>
        <position position="55"/>
    </location>
</feature>
<dbReference type="Pfam" id="PF00072">
    <property type="entry name" value="Response_reg"/>
    <property type="match status" value="1"/>
</dbReference>
<evidence type="ECO:0000313" key="11">
    <source>
        <dbReference type="EMBL" id="MFC4601162.1"/>
    </source>
</evidence>
<keyword evidence="2" id="KW-0963">Cytoplasm</keyword>
<keyword evidence="7" id="KW-0804">Transcription</keyword>
<evidence type="ECO:0000256" key="7">
    <source>
        <dbReference type="ARBA" id="ARBA00023163"/>
    </source>
</evidence>
<dbReference type="InterPro" id="IPR018060">
    <property type="entry name" value="HTH_AraC"/>
</dbReference>
<evidence type="ECO:0000256" key="5">
    <source>
        <dbReference type="ARBA" id="ARBA00023015"/>
    </source>
</evidence>
<dbReference type="InterPro" id="IPR051552">
    <property type="entry name" value="HptR"/>
</dbReference>
<comment type="subcellular location">
    <subcellularLocation>
        <location evidence="1">Cytoplasm</location>
    </subcellularLocation>
</comment>
<dbReference type="PANTHER" id="PTHR42713">
    <property type="entry name" value="HISTIDINE KINASE-RELATED"/>
    <property type="match status" value="1"/>
</dbReference>
<dbReference type="PROSITE" id="PS01124">
    <property type="entry name" value="HTH_ARAC_FAMILY_2"/>
    <property type="match status" value="1"/>
</dbReference>
<evidence type="ECO:0000313" key="12">
    <source>
        <dbReference type="Proteomes" id="UP001596028"/>
    </source>
</evidence>
<dbReference type="PROSITE" id="PS50110">
    <property type="entry name" value="RESPONSE_REGULATORY"/>
    <property type="match status" value="1"/>
</dbReference>
<reference evidence="12" key="1">
    <citation type="journal article" date="2019" name="Int. J. Syst. Evol. Microbiol.">
        <title>The Global Catalogue of Microorganisms (GCM) 10K type strain sequencing project: providing services to taxonomists for standard genome sequencing and annotation.</title>
        <authorList>
            <consortium name="The Broad Institute Genomics Platform"/>
            <consortium name="The Broad Institute Genome Sequencing Center for Infectious Disease"/>
            <person name="Wu L."/>
            <person name="Ma J."/>
        </authorList>
    </citation>
    <scope>NUCLEOTIDE SEQUENCE [LARGE SCALE GENOMIC DNA]</scope>
    <source>
        <strain evidence="12">CCUG 49571</strain>
    </source>
</reference>
<keyword evidence="12" id="KW-1185">Reference proteome</keyword>
<accession>A0ABV9FK80</accession>
<dbReference type="Pfam" id="PF12833">
    <property type="entry name" value="HTH_18"/>
    <property type="match status" value="1"/>
</dbReference>
<dbReference type="PANTHER" id="PTHR42713:SF3">
    <property type="entry name" value="TRANSCRIPTIONAL REGULATORY PROTEIN HPTR"/>
    <property type="match status" value="1"/>
</dbReference>
<gene>
    <name evidence="11" type="ORF">ACFO3S_23165</name>
</gene>
<dbReference type="EMBL" id="JBHSEP010000023">
    <property type="protein sequence ID" value="MFC4601162.1"/>
    <property type="molecule type" value="Genomic_DNA"/>
</dbReference>
<dbReference type="PRINTS" id="PR00032">
    <property type="entry name" value="HTHARAC"/>
</dbReference>
<dbReference type="SMART" id="SM00342">
    <property type="entry name" value="HTH_ARAC"/>
    <property type="match status" value="1"/>
</dbReference>
<dbReference type="InterPro" id="IPR020449">
    <property type="entry name" value="Tscrpt_reg_AraC-type_HTH"/>
</dbReference>
<dbReference type="InterPro" id="IPR009057">
    <property type="entry name" value="Homeodomain-like_sf"/>
</dbReference>
<dbReference type="SUPFAM" id="SSF52172">
    <property type="entry name" value="CheY-like"/>
    <property type="match status" value="1"/>
</dbReference>
<evidence type="ECO:0000256" key="8">
    <source>
        <dbReference type="PROSITE-ProRule" id="PRU00169"/>
    </source>
</evidence>
<evidence type="ECO:0000256" key="4">
    <source>
        <dbReference type="ARBA" id="ARBA00023012"/>
    </source>
</evidence>
<keyword evidence="5" id="KW-0805">Transcription regulation</keyword>
<keyword evidence="6" id="KW-0238">DNA-binding</keyword>